<evidence type="ECO:0000256" key="1">
    <source>
        <dbReference type="ARBA" id="ARBA00010515"/>
    </source>
</evidence>
<protein>
    <recommendedName>
        <fullName evidence="3">Alpha/beta hydrolase fold-3 domain-containing protein</fullName>
    </recommendedName>
</protein>
<proteinExistence type="inferred from homology"/>
<keyword evidence="2" id="KW-0378">Hydrolase</keyword>
<evidence type="ECO:0000256" key="2">
    <source>
        <dbReference type="ARBA" id="ARBA00022801"/>
    </source>
</evidence>
<dbReference type="STRING" id="542762.A0A4S4DZG6"/>
<dbReference type="InterPro" id="IPR050466">
    <property type="entry name" value="Carboxylest/Gibb_receptor"/>
</dbReference>
<dbReference type="AlphaFoldDB" id="A0A4S4DZG6"/>
<evidence type="ECO:0000313" key="4">
    <source>
        <dbReference type="EMBL" id="THG08873.1"/>
    </source>
</evidence>
<comment type="similarity">
    <text evidence="1">Belongs to the 'GDXG' lipolytic enzyme family.</text>
</comment>
<sequence length="342" mass="37704">MPNHPSNLSSDPTSAGQAFDYVSIIRNPDGTITRVQQFPIIPATPDPNSSTCPVLSKDVSLNPHHNTWVRLFLPREALDHSSSSSSSSTTKLPLVVYFHGGGFTTCSAATNAFHNFCVDMVIETGVVIVSVDYRLAPEHRLPAAYDDAMEALHWIKTSDDEWLREFTDFSSCFLMGVSAGGNIAYHAALRAAAAAASADLEPLKIKGLILHHPYFGGSQRTKSEMRLVNDRIIPLFMNDLMWECSLPIGADRDHKYSNPTVSNESVERVRLLGWKVMVTGCEGDPLIDRQMEVAKMLKEKGVQVMAQFNAGGCHTVELLDPTKAKAYHVILKQFVYPSVSRL</sequence>
<evidence type="ECO:0000313" key="5">
    <source>
        <dbReference type="Proteomes" id="UP000306102"/>
    </source>
</evidence>
<gene>
    <name evidence="4" type="ORF">TEA_021705</name>
</gene>
<dbReference type="Gene3D" id="3.40.50.1820">
    <property type="entry name" value="alpha/beta hydrolase"/>
    <property type="match status" value="1"/>
</dbReference>
<dbReference type="GO" id="GO:0016787">
    <property type="term" value="F:hydrolase activity"/>
    <property type="evidence" value="ECO:0007669"/>
    <property type="project" value="UniProtKB-KW"/>
</dbReference>
<dbReference type="InterPro" id="IPR002168">
    <property type="entry name" value="Lipase_GDXG_HIS_AS"/>
</dbReference>
<dbReference type="InterPro" id="IPR013094">
    <property type="entry name" value="AB_hydrolase_3"/>
</dbReference>
<comment type="caution">
    <text evidence="4">The sequence shown here is derived from an EMBL/GenBank/DDBJ whole genome shotgun (WGS) entry which is preliminary data.</text>
</comment>
<dbReference type="PROSITE" id="PS01173">
    <property type="entry name" value="LIPASE_GDXG_HIS"/>
    <property type="match status" value="1"/>
</dbReference>
<dbReference type="Proteomes" id="UP000306102">
    <property type="component" value="Unassembled WGS sequence"/>
</dbReference>
<dbReference type="InterPro" id="IPR029058">
    <property type="entry name" value="AB_hydrolase_fold"/>
</dbReference>
<dbReference type="EMBL" id="SDRB02008978">
    <property type="protein sequence ID" value="THG08873.1"/>
    <property type="molecule type" value="Genomic_DNA"/>
</dbReference>
<dbReference type="PANTHER" id="PTHR23024:SF546">
    <property type="entry name" value="CARBOXYLESTERASE 120-RELATED"/>
    <property type="match status" value="1"/>
</dbReference>
<accession>A0A4S4DZG6</accession>
<organism evidence="4 5">
    <name type="scientific">Camellia sinensis var. sinensis</name>
    <name type="common">China tea</name>
    <dbReference type="NCBI Taxonomy" id="542762"/>
    <lineage>
        <taxon>Eukaryota</taxon>
        <taxon>Viridiplantae</taxon>
        <taxon>Streptophyta</taxon>
        <taxon>Embryophyta</taxon>
        <taxon>Tracheophyta</taxon>
        <taxon>Spermatophyta</taxon>
        <taxon>Magnoliopsida</taxon>
        <taxon>eudicotyledons</taxon>
        <taxon>Gunneridae</taxon>
        <taxon>Pentapetalae</taxon>
        <taxon>asterids</taxon>
        <taxon>Ericales</taxon>
        <taxon>Theaceae</taxon>
        <taxon>Camellia</taxon>
    </lineage>
</organism>
<feature type="domain" description="Alpha/beta hydrolase fold-3" evidence="3">
    <location>
        <begin position="95"/>
        <end position="315"/>
    </location>
</feature>
<evidence type="ECO:0000259" key="3">
    <source>
        <dbReference type="Pfam" id="PF07859"/>
    </source>
</evidence>
<dbReference type="SUPFAM" id="SSF53474">
    <property type="entry name" value="alpha/beta-Hydrolases"/>
    <property type="match status" value="1"/>
</dbReference>
<dbReference type="PANTHER" id="PTHR23024">
    <property type="entry name" value="ARYLACETAMIDE DEACETYLASE"/>
    <property type="match status" value="1"/>
</dbReference>
<name>A0A4S4DZG6_CAMSN</name>
<dbReference type="Pfam" id="PF07859">
    <property type="entry name" value="Abhydrolase_3"/>
    <property type="match status" value="1"/>
</dbReference>
<keyword evidence="5" id="KW-1185">Reference proteome</keyword>
<reference evidence="4 5" key="1">
    <citation type="journal article" date="2018" name="Proc. Natl. Acad. Sci. U.S.A.">
        <title>Draft genome sequence of Camellia sinensis var. sinensis provides insights into the evolution of the tea genome and tea quality.</title>
        <authorList>
            <person name="Wei C."/>
            <person name="Yang H."/>
            <person name="Wang S."/>
            <person name="Zhao J."/>
            <person name="Liu C."/>
            <person name="Gao L."/>
            <person name="Xia E."/>
            <person name="Lu Y."/>
            <person name="Tai Y."/>
            <person name="She G."/>
            <person name="Sun J."/>
            <person name="Cao H."/>
            <person name="Tong W."/>
            <person name="Gao Q."/>
            <person name="Li Y."/>
            <person name="Deng W."/>
            <person name="Jiang X."/>
            <person name="Wang W."/>
            <person name="Chen Q."/>
            <person name="Zhang S."/>
            <person name="Li H."/>
            <person name="Wu J."/>
            <person name="Wang P."/>
            <person name="Li P."/>
            <person name="Shi C."/>
            <person name="Zheng F."/>
            <person name="Jian J."/>
            <person name="Huang B."/>
            <person name="Shan D."/>
            <person name="Shi M."/>
            <person name="Fang C."/>
            <person name="Yue Y."/>
            <person name="Li F."/>
            <person name="Li D."/>
            <person name="Wei S."/>
            <person name="Han B."/>
            <person name="Jiang C."/>
            <person name="Yin Y."/>
            <person name="Xia T."/>
            <person name="Zhang Z."/>
            <person name="Bennetzen J.L."/>
            <person name="Zhao S."/>
            <person name="Wan X."/>
        </authorList>
    </citation>
    <scope>NUCLEOTIDE SEQUENCE [LARGE SCALE GENOMIC DNA]</scope>
    <source>
        <strain evidence="5">cv. Shuchazao</strain>
        <tissue evidence="4">Leaf</tissue>
    </source>
</reference>